<proteinExistence type="inferred from homology"/>
<reference evidence="23 24" key="2">
    <citation type="submission" date="2020-07" db="EMBL/GenBank/DDBJ databases">
        <title>Genome assembly of wild tea tree DASZ reveals pedigree and selection history of tea varieties.</title>
        <authorList>
            <person name="Zhang W."/>
        </authorList>
    </citation>
    <scope>NUCLEOTIDE SEQUENCE [LARGE SCALE GENOMIC DNA]</scope>
    <source>
        <strain evidence="24">cv. G240</strain>
        <tissue evidence="23">Leaf</tissue>
    </source>
</reference>
<keyword evidence="8 18" id="KW-0479">Metal-binding</keyword>
<evidence type="ECO:0000256" key="8">
    <source>
        <dbReference type="ARBA" id="ARBA00022723"/>
    </source>
</evidence>
<dbReference type="PRINTS" id="PR00458">
    <property type="entry name" value="PEROXIDASE"/>
</dbReference>
<dbReference type="InterPro" id="IPR019793">
    <property type="entry name" value="Peroxidases_heam-ligand_BS"/>
</dbReference>
<feature type="binding site" evidence="18">
    <location>
        <position position="71"/>
    </location>
    <ligand>
        <name>Ca(2+)</name>
        <dbReference type="ChEBI" id="CHEBI:29108"/>
        <label>1</label>
    </ligand>
</feature>
<evidence type="ECO:0000313" key="23">
    <source>
        <dbReference type="EMBL" id="KAF5948444.1"/>
    </source>
</evidence>
<keyword evidence="11 21" id="KW-0560">Oxidoreductase</keyword>
<comment type="cofactor">
    <cofactor evidence="18 21">
        <name>heme b</name>
        <dbReference type="ChEBI" id="CHEBI:60344"/>
    </cofactor>
    <text evidence="18 21">Binds 1 heme b (iron(II)-protoporphyrin IX) group per subunit.</text>
</comment>
<gene>
    <name evidence="23" type="ORF">HYC85_014401</name>
</gene>
<dbReference type="InterPro" id="IPR033905">
    <property type="entry name" value="Secretory_peroxidase"/>
</dbReference>
<evidence type="ECO:0000256" key="11">
    <source>
        <dbReference type="ARBA" id="ARBA00023002"/>
    </source>
</evidence>
<dbReference type="EC" id="1.11.1.7" evidence="4 21"/>
<feature type="signal peptide" evidence="21">
    <location>
        <begin position="1"/>
        <end position="23"/>
    </location>
</feature>
<dbReference type="InterPro" id="IPR002016">
    <property type="entry name" value="Haem_peroxidase"/>
</dbReference>
<evidence type="ECO:0000256" key="17">
    <source>
        <dbReference type="PIRSR" id="PIRSR600823-2"/>
    </source>
</evidence>
<evidence type="ECO:0000256" key="10">
    <source>
        <dbReference type="ARBA" id="ARBA00022837"/>
    </source>
</evidence>
<feature type="chain" id="PRO_5029945670" description="Peroxidase" evidence="21">
    <location>
        <begin position="24"/>
        <end position="328"/>
    </location>
</feature>
<feature type="binding site" evidence="18">
    <location>
        <position position="78"/>
    </location>
    <ligand>
        <name>Ca(2+)</name>
        <dbReference type="ChEBI" id="CHEBI:29108"/>
        <label>1</label>
    </ligand>
</feature>
<name>A0A7J7H9C0_CAMSI</name>
<comment type="similarity">
    <text evidence="3">Belongs to the peroxidase family. Ascorbate peroxidase subfamily.</text>
</comment>
<evidence type="ECO:0000256" key="2">
    <source>
        <dbReference type="ARBA" id="ARBA00002322"/>
    </source>
</evidence>
<dbReference type="PROSITE" id="PS00436">
    <property type="entry name" value="PEROXIDASE_2"/>
    <property type="match status" value="1"/>
</dbReference>
<evidence type="ECO:0000256" key="9">
    <source>
        <dbReference type="ARBA" id="ARBA00022729"/>
    </source>
</evidence>
<dbReference type="InterPro" id="IPR019794">
    <property type="entry name" value="Peroxidases_AS"/>
</dbReference>
<dbReference type="Gene3D" id="1.10.420.10">
    <property type="entry name" value="Peroxidase, domain 2"/>
    <property type="match status" value="1"/>
</dbReference>
<keyword evidence="14" id="KW-0325">Glycoprotein</keyword>
<dbReference type="Gene3D" id="1.10.520.10">
    <property type="match status" value="1"/>
</dbReference>
<feature type="binding site" description="axial binding residue" evidence="18">
    <location>
        <position position="196"/>
    </location>
    <ligand>
        <name>heme b</name>
        <dbReference type="ChEBI" id="CHEBI:60344"/>
    </ligand>
    <ligandPart>
        <name>Fe</name>
        <dbReference type="ChEBI" id="CHEBI:18248"/>
    </ligandPart>
</feature>
<keyword evidence="15 21" id="KW-0376">Hydrogen peroxide</keyword>
<dbReference type="GO" id="GO:0042744">
    <property type="term" value="P:hydrogen peroxide catabolic process"/>
    <property type="evidence" value="ECO:0007669"/>
    <property type="project" value="UniProtKB-KW"/>
</dbReference>
<dbReference type="Proteomes" id="UP000593564">
    <property type="component" value="Unassembled WGS sequence"/>
</dbReference>
<evidence type="ECO:0000256" key="14">
    <source>
        <dbReference type="ARBA" id="ARBA00023180"/>
    </source>
</evidence>
<evidence type="ECO:0000256" key="4">
    <source>
        <dbReference type="ARBA" id="ARBA00012313"/>
    </source>
</evidence>
<evidence type="ECO:0000256" key="7">
    <source>
        <dbReference type="ARBA" id="ARBA00022617"/>
    </source>
</evidence>
<dbReference type="Pfam" id="PF00141">
    <property type="entry name" value="peroxidase"/>
    <property type="match status" value="1"/>
</dbReference>
<comment type="caution">
    <text evidence="23">The sequence shown here is derived from an EMBL/GenBank/DDBJ whole genome shotgun (WGS) entry which is preliminary data.</text>
</comment>
<dbReference type="PROSITE" id="PS00435">
    <property type="entry name" value="PEROXIDASE_1"/>
    <property type="match status" value="1"/>
</dbReference>
<evidence type="ECO:0000256" key="15">
    <source>
        <dbReference type="ARBA" id="ARBA00023324"/>
    </source>
</evidence>
<evidence type="ECO:0000259" key="22">
    <source>
        <dbReference type="PROSITE" id="PS50873"/>
    </source>
</evidence>
<comment type="cofactor">
    <cofactor evidence="18 21">
        <name>Ca(2+)</name>
        <dbReference type="ChEBI" id="CHEBI:29108"/>
    </cofactor>
    <text evidence="18 21">Binds 2 calcium ions per subunit.</text>
</comment>
<dbReference type="GO" id="GO:0006979">
    <property type="term" value="P:response to oxidative stress"/>
    <property type="evidence" value="ECO:0007669"/>
    <property type="project" value="UniProtKB-UniRule"/>
</dbReference>
<organism evidence="23 24">
    <name type="scientific">Camellia sinensis</name>
    <name type="common">Tea plant</name>
    <name type="synonym">Thea sinensis</name>
    <dbReference type="NCBI Taxonomy" id="4442"/>
    <lineage>
        <taxon>Eukaryota</taxon>
        <taxon>Viridiplantae</taxon>
        <taxon>Streptophyta</taxon>
        <taxon>Embryophyta</taxon>
        <taxon>Tracheophyta</taxon>
        <taxon>Spermatophyta</taxon>
        <taxon>Magnoliopsida</taxon>
        <taxon>eudicotyledons</taxon>
        <taxon>Gunneridae</taxon>
        <taxon>Pentapetalae</taxon>
        <taxon>asterids</taxon>
        <taxon>Ericales</taxon>
        <taxon>Theaceae</taxon>
        <taxon>Camellia</taxon>
    </lineage>
</organism>
<evidence type="ECO:0000256" key="12">
    <source>
        <dbReference type="ARBA" id="ARBA00023004"/>
    </source>
</evidence>
<feature type="disulfide bond" evidence="20">
    <location>
        <begin position="203"/>
        <end position="235"/>
    </location>
</feature>
<keyword evidence="24" id="KW-1185">Reference proteome</keyword>
<keyword evidence="7 21" id="KW-0349">Heme</keyword>
<feature type="disulfide bond" evidence="20">
    <location>
        <begin position="124"/>
        <end position="324"/>
    </location>
</feature>
<sequence>MASQKLFSVVIFQLLLLVPFALGLPNANGLKLGFYHKTCPSIEAIVKETTARFISRAPTLAAPLIRMHFHDCFVRGCDGSVLLNSTKNNQAEKDAFPNQSLRGFQVIDAVKSALEKRCPGVVSCADVLALVARDAISLIHGAFWVVPLGRRDGRVSIMTEALTGLPPPFGNITLLKAIFASKGLSVKDLAVLSGAHTIGISHCTSFTNRLYNFTGKGDTDPSLDPNYIVRLKNKCKPGDIKTLVEMDPGSFKTFDADYYTLVSERRGLFQSDAALLDDNETKSYVKLQATSHGWTFMKDFGDSMIKMGQIGVLTGSSGEIRKQCAFVN</sequence>
<evidence type="ECO:0000313" key="24">
    <source>
        <dbReference type="Proteomes" id="UP000593564"/>
    </source>
</evidence>
<reference evidence="24" key="1">
    <citation type="journal article" date="2020" name="Nat. Commun.">
        <title>Genome assembly of wild tea tree DASZ reveals pedigree and selection history of tea varieties.</title>
        <authorList>
            <person name="Zhang W."/>
            <person name="Zhang Y."/>
            <person name="Qiu H."/>
            <person name="Guo Y."/>
            <person name="Wan H."/>
            <person name="Zhang X."/>
            <person name="Scossa F."/>
            <person name="Alseekh S."/>
            <person name="Zhang Q."/>
            <person name="Wang P."/>
            <person name="Xu L."/>
            <person name="Schmidt M.H."/>
            <person name="Jia X."/>
            <person name="Li D."/>
            <person name="Zhu A."/>
            <person name="Guo F."/>
            <person name="Chen W."/>
            <person name="Ni D."/>
            <person name="Usadel B."/>
            <person name="Fernie A.R."/>
            <person name="Wen W."/>
        </authorList>
    </citation>
    <scope>NUCLEOTIDE SEQUENCE [LARGE SCALE GENOMIC DNA]</scope>
    <source>
        <strain evidence="24">cv. G240</strain>
    </source>
</reference>
<dbReference type="FunFam" id="1.10.420.10:FF:000008">
    <property type="entry name" value="Peroxidase"/>
    <property type="match status" value="1"/>
</dbReference>
<feature type="binding site" evidence="18">
    <location>
        <position position="80"/>
    </location>
    <ligand>
        <name>Ca(2+)</name>
        <dbReference type="ChEBI" id="CHEBI:29108"/>
        <label>1</label>
    </ligand>
</feature>
<dbReference type="CDD" id="cd00693">
    <property type="entry name" value="secretory_peroxidase"/>
    <property type="match status" value="1"/>
</dbReference>
<keyword evidence="9 21" id="KW-0732">Signal</keyword>
<evidence type="ECO:0000256" key="6">
    <source>
        <dbReference type="ARBA" id="ARBA00022559"/>
    </source>
</evidence>
<dbReference type="SUPFAM" id="SSF48113">
    <property type="entry name" value="Heme-dependent peroxidases"/>
    <property type="match status" value="1"/>
</dbReference>
<accession>A0A7J7H9C0</accession>
<dbReference type="FunFam" id="1.10.520.10:FF:000001">
    <property type="entry name" value="Peroxidase"/>
    <property type="match status" value="1"/>
</dbReference>
<dbReference type="InterPro" id="IPR010255">
    <property type="entry name" value="Haem_peroxidase_sf"/>
</dbReference>
<dbReference type="GO" id="GO:0020037">
    <property type="term" value="F:heme binding"/>
    <property type="evidence" value="ECO:0007669"/>
    <property type="project" value="UniProtKB-UniRule"/>
</dbReference>
<feature type="binding site" evidence="18">
    <location>
        <position position="197"/>
    </location>
    <ligand>
        <name>Ca(2+)</name>
        <dbReference type="ChEBI" id="CHEBI:29108"/>
        <label>2</label>
    </ligand>
</feature>
<evidence type="ECO:0000256" key="5">
    <source>
        <dbReference type="ARBA" id="ARBA00022525"/>
    </source>
</evidence>
<feature type="domain" description="Plant heme peroxidase family profile" evidence="22">
    <location>
        <begin position="29"/>
        <end position="328"/>
    </location>
</feature>
<dbReference type="PROSITE" id="PS50873">
    <property type="entry name" value="PEROXIDASE_4"/>
    <property type="match status" value="1"/>
</dbReference>
<keyword evidence="12 18" id="KW-0408">Iron</keyword>
<protein>
    <recommendedName>
        <fullName evidence="4 21">Peroxidase</fullName>
        <ecNumber evidence="4 21">1.11.1.7</ecNumber>
    </recommendedName>
</protein>
<evidence type="ECO:0000256" key="13">
    <source>
        <dbReference type="ARBA" id="ARBA00023157"/>
    </source>
</evidence>
<comment type="catalytic activity">
    <reaction evidence="1 21">
        <text>2 a phenolic donor + H2O2 = 2 a phenolic radical donor + 2 H2O</text>
        <dbReference type="Rhea" id="RHEA:56136"/>
        <dbReference type="ChEBI" id="CHEBI:15377"/>
        <dbReference type="ChEBI" id="CHEBI:16240"/>
        <dbReference type="ChEBI" id="CHEBI:139520"/>
        <dbReference type="ChEBI" id="CHEBI:139521"/>
        <dbReference type="EC" id="1.11.1.7"/>
    </reaction>
</comment>
<feature type="binding site" evidence="18">
    <location>
        <position position="255"/>
    </location>
    <ligand>
        <name>Ca(2+)</name>
        <dbReference type="ChEBI" id="CHEBI:29108"/>
        <label>2</label>
    </ligand>
</feature>
<evidence type="ECO:0000256" key="1">
    <source>
        <dbReference type="ARBA" id="ARBA00000189"/>
    </source>
</evidence>
<evidence type="ECO:0000256" key="18">
    <source>
        <dbReference type="PIRSR" id="PIRSR600823-3"/>
    </source>
</evidence>
<feature type="binding site" evidence="18">
    <location>
        <position position="76"/>
    </location>
    <ligand>
        <name>Ca(2+)</name>
        <dbReference type="ChEBI" id="CHEBI:29108"/>
        <label>1</label>
    </ligand>
</feature>
<feature type="site" description="Transition state stabilizer" evidence="19">
    <location>
        <position position="66"/>
    </location>
</feature>
<feature type="binding site" evidence="18">
    <location>
        <position position="247"/>
    </location>
    <ligand>
        <name>Ca(2+)</name>
        <dbReference type="ChEBI" id="CHEBI:29108"/>
        <label>2</label>
    </ligand>
</feature>
<evidence type="ECO:0000256" key="20">
    <source>
        <dbReference type="PIRSR" id="PIRSR600823-5"/>
    </source>
</evidence>
<feature type="binding site" evidence="17">
    <location>
        <position position="166"/>
    </location>
    <ligand>
        <name>substrate</name>
    </ligand>
</feature>
<dbReference type="EMBL" id="JACBKZ010000006">
    <property type="protein sequence ID" value="KAF5948444.1"/>
    <property type="molecule type" value="Genomic_DNA"/>
</dbReference>
<evidence type="ECO:0000256" key="21">
    <source>
        <dbReference type="RuleBase" id="RU362060"/>
    </source>
</evidence>
<dbReference type="GO" id="GO:0140825">
    <property type="term" value="F:lactoperoxidase activity"/>
    <property type="evidence" value="ECO:0007669"/>
    <property type="project" value="UniProtKB-EC"/>
</dbReference>
<feature type="active site" description="Proton acceptor" evidence="16">
    <location>
        <position position="70"/>
    </location>
</feature>
<dbReference type="PANTHER" id="PTHR31235">
    <property type="entry name" value="PEROXIDASE 25-RELATED"/>
    <property type="match status" value="1"/>
</dbReference>
<feature type="binding site" evidence="18">
    <location>
        <position position="74"/>
    </location>
    <ligand>
        <name>Ca(2+)</name>
        <dbReference type="ChEBI" id="CHEBI:29108"/>
        <label>1</label>
    </ligand>
</feature>
<dbReference type="AlphaFoldDB" id="A0A7J7H9C0"/>
<keyword evidence="10 18" id="KW-0106">Calcium</keyword>
<dbReference type="PRINTS" id="PR00461">
    <property type="entry name" value="PLPEROXIDASE"/>
</dbReference>
<dbReference type="GO" id="GO:0005576">
    <property type="term" value="C:extracellular region"/>
    <property type="evidence" value="ECO:0007669"/>
    <property type="project" value="UniProtKB-SubCell"/>
</dbReference>
<keyword evidence="6 21" id="KW-0575">Peroxidase</keyword>
<feature type="binding site" evidence="18">
    <location>
        <position position="92"/>
    </location>
    <ligand>
        <name>Ca(2+)</name>
        <dbReference type="ChEBI" id="CHEBI:29108"/>
        <label>1</label>
    </ligand>
</feature>
<feature type="disulfide bond" evidence="20">
    <location>
        <begin position="72"/>
        <end position="77"/>
    </location>
</feature>
<keyword evidence="5 21" id="KW-0964">Secreted</keyword>
<dbReference type="GO" id="GO:0046872">
    <property type="term" value="F:metal ion binding"/>
    <property type="evidence" value="ECO:0007669"/>
    <property type="project" value="UniProtKB-UniRule"/>
</dbReference>
<comment type="subcellular location">
    <subcellularLocation>
        <location evidence="21">Secreted</location>
    </subcellularLocation>
</comment>
<dbReference type="InterPro" id="IPR000823">
    <property type="entry name" value="Peroxidase_pln"/>
</dbReference>
<feature type="disulfide bond" evidence="20">
    <location>
        <begin position="39"/>
        <end position="118"/>
    </location>
</feature>
<evidence type="ECO:0000256" key="16">
    <source>
        <dbReference type="PIRSR" id="PIRSR600823-1"/>
    </source>
</evidence>
<evidence type="ECO:0000256" key="3">
    <source>
        <dbReference type="ARBA" id="ARBA00006873"/>
    </source>
</evidence>
<evidence type="ECO:0000256" key="19">
    <source>
        <dbReference type="PIRSR" id="PIRSR600823-4"/>
    </source>
</evidence>
<keyword evidence="13 20" id="KW-1015">Disulfide bond</keyword>
<comment type="function">
    <text evidence="2">Removal of H(2)O(2), oxidation of toxic reductants, biosynthesis and degradation of lignin, suberization, auxin catabolism, response to environmental stresses such as wounding, pathogen attack and oxidative stress. These functions might be dependent on each isozyme/isoform in each plant tissue.</text>
</comment>
<comment type="similarity">
    <text evidence="21">Belongs to the peroxidase family. Classical plant (class III) peroxidase subfamily.</text>
</comment>